<evidence type="ECO:0000313" key="3">
    <source>
        <dbReference type="EMBL" id="PSJ44196.1"/>
    </source>
</evidence>
<dbReference type="PANTHER" id="PTHR43569">
    <property type="entry name" value="AMIDOHYDROLASE"/>
    <property type="match status" value="1"/>
</dbReference>
<protein>
    <submittedName>
        <fullName evidence="3">Amidohydrolase</fullName>
    </submittedName>
</protein>
<dbReference type="SUPFAM" id="SSF51556">
    <property type="entry name" value="Metallo-dependent hydrolases"/>
    <property type="match status" value="1"/>
</dbReference>
<dbReference type="Pfam" id="PF04909">
    <property type="entry name" value="Amidohydro_2"/>
    <property type="match status" value="1"/>
</dbReference>
<dbReference type="EMBL" id="PXYH01000008">
    <property type="protein sequence ID" value="PSJ44196.1"/>
    <property type="molecule type" value="Genomic_DNA"/>
</dbReference>
<accession>A0A2P7R1V2</accession>
<gene>
    <name evidence="3" type="ORF">C7I36_07355</name>
</gene>
<name>A0A2P7R1V2_9GAMM</name>
<dbReference type="Proteomes" id="UP000242181">
    <property type="component" value="Unassembled WGS sequence"/>
</dbReference>
<evidence type="ECO:0000313" key="4">
    <source>
        <dbReference type="Proteomes" id="UP000242181"/>
    </source>
</evidence>
<dbReference type="InterPro" id="IPR052350">
    <property type="entry name" value="Metallo-dep_Lactonases"/>
</dbReference>
<dbReference type="AlphaFoldDB" id="A0A2P7R1V2"/>
<feature type="domain" description="Amidohydrolase-related" evidence="2">
    <location>
        <begin position="8"/>
        <end position="304"/>
    </location>
</feature>
<comment type="caution">
    <text evidence="3">The sequence shown here is derived from an EMBL/GenBank/DDBJ whole genome shotgun (WGS) entry which is preliminary data.</text>
</comment>
<dbReference type="PANTHER" id="PTHR43569:SF1">
    <property type="entry name" value="BLL3371 PROTEIN"/>
    <property type="match status" value="1"/>
</dbReference>
<reference evidence="3 4" key="1">
    <citation type="submission" date="2018-03" db="EMBL/GenBank/DDBJ databases">
        <title>The draft genome of Zobellella taiwanensis JCM 13381.</title>
        <authorList>
            <person name="Liu L."/>
            <person name="Li L."/>
            <person name="Wang T."/>
            <person name="Zhang X."/>
            <person name="Liang L."/>
        </authorList>
    </citation>
    <scope>NUCLEOTIDE SEQUENCE [LARGE SCALE GENOMIC DNA]</scope>
    <source>
        <strain evidence="3 4">JCM 13381</strain>
    </source>
</reference>
<keyword evidence="4" id="KW-1185">Reference proteome</keyword>
<dbReference type="InterPro" id="IPR032466">
    <property type="entry name" value="Metal_Hydrolase"/>
</dbReference>
<dbReference type="OrthoDB" id="9787654at2"/>
<dbReference type="InterPro" id="IPR006680">
    <property type="entry name" value="Amidohydro-rel"/>
</dbReference>
<organism evidence="3 4">
    <name type="scientific">Zobellella taiwanensis</name>
    <dbReference type="NCBI Taxonomy" id="347535"/>
    <lineage>
        <taxon>Bacteria</taxon>
        <taxon>Pseudomonadati</taxon>
        <taxon>Pseudomonadota</taxon>
        <taxon>Gammaproteobacteria</taxon>
        <taxon>Aeromonadales</taxon>
        <taxon>Aeromonadaceae</taxon>
        <taxon>Zobellella</taxon>
    </lineage>
</organism>
<dbReference type="Gene3D" id="3.20.20.140">
    <property type="entry name" value="Metal-dependent hydrolases"/>
    <property type="match status" value="1"/>
</dbReference>
<keyword evidence="3" id="KW-0378">Hydrolase</keyword>
<comment type="similarity">
    <text evidence="1">Belongs to the metallo-dependent hydrolases superfamily.</text>
</comment>
<sequence length="318" mass="35791">MKTPQFLIDCHHHFWALGPELRYPWLGEQLVTDFFLGDYGSIRRPFLPPDLRRLIPEGYWLLGSVHCEAEADRSQAVDETRWIDALGNEQGLPTAHVGWAAFGTRECATQLDIQMQSPSFRGVRAKPATATSPGAMADMRGQANSLQDDTWCSGLALLSERGLSWDLRIPAWHLAEAAERLQEHPELRVILNHTGLPWDRTNRGLARWRRGLQQLADNPNVCVKLSELGAPGHQWVPADNLALLTEAIDIFGPERCLFASNAPVSGIQVGYGTWLQLVETAIAQTCPNARDRILWRNAIHWYRLDPHRLKTANHAPLQ</sequence>
<evidence type="ECO:0000259" key="2">
    <source>
        <dbReference type="Pfam" id="PF04909"/>
    </source>
</evidence>
<dbReference type="RefSeq" id="WP_106453077.1">
    <property type="nucleotide sequence ID" value="NZ_PXYH01000008.1"/>
</dbReference>
<evidence type="ECO:0000256" key="1">
    <source>
        <dbReference type="ARBA" id="ARBA00038310"/>
    </source>
</evidence>
<proteinExistence type="inferred from homology"/>
<dbReference type="GO" id="GO:0016787">
    <property type="term" value="F:hydrolase activity"/>
    <property type="evidence" value="ECO:0007669"/>
    <property type="project" value="UniProtKB-KW"/>
</dbReference>